<evidence type="ECO:0000313" key="13">
    <source>
        <dbReference type="Proteomes" id="UP001188597"/>
    </source>
</evidence>
<keyword evidence="5 10" id="KW-0812">Transmembrane</keyword>
<dbReference type="EMBL" id="JAVXUP010001244">
    <property type="protein sequence ID" value="KAK3014132.1"/>
    <property type="molecule type" value="Genomic_DNA"/>
</dbReference>
<evidence type="ECO:0000256" key="8">
    <source>
        <dbReference type="ARBA" id="ARBA00044504"/>
    </source>
</evidence>
<evidence type="ECO:0000259" key="11">
    <source>
        <dbReference type="PROSITE" id="PS50850"/>
    </source>
</evidence>
<evidence type="ECO:0000313" key="12">
    <source>
        <dbReference type="EMBL" id="KAK3014132.1"/>
    </source>
</evidence>
<feature type="transmembrane region" description="Helical" evidence="10">
    <location>
        <begin position="489"/>
        <end position="507"/>
    </location>
</feature>
<dbReference type="GO" id="GO:0051119">
    <property type="term" value="F:sugar transmembrane transporter activity"/>
    <property type="evidence" value="ECO:0007669"/>
    <property type="project" value="InterPro"/>
</dbReference>
<dbReference type="Proteomes" id="UP001188597">
    <property type="component" value="Unassembled WGS sequence"/>
</dbReference>
<keyword evidence="7 10" id="KW-0472">Membrane</keyword>
<keyword evidence="6 10" id="KW-1133">Transmembrane helix</keyword>
<feature type="transmembrane region" description="Helical" evidence="10">
    <location>
        <begin position="576"/>
        <end position="594"/>
    </location>
</feature>
<name>A0AA89AT17_9ASTE</name>
<dbReference type="PROSITE" id="PS50850">
    <property type="entry name" value="MFS"/>
    <property type="match status" value="1"/>
</dbReference>
<evidence type="ECO:0000256" key="10">
    <source>
        <dbReference type="SAM" id="Phobius"/>
    </source>
</evidence>
<feature type="transmembrane region" description="Helical" evidence="10">
    <location>
        <begin position="774"/>
        <end position="796"/>
    </location>
</feature>
<feature type="transmembrane region" description="Helical" evidence="10">
    <location>
        <begin position="844"/>
        <end position="864"/>
    </location>
</feature>
<feature type="transmembrane region" description="Helical" evidence="10">
    <location>
        <begin position="153"/>
        <end position="175"/>
    </location>
</feature>
<evidence type="ECO:0000256" key="9">
    <source>
        <dbReference type="SAM" id="Coils"/>
    </source>
</evidence>
<feature type="transmembrane region" description="Helical" evidence="10">
    <location>
        <begin position="600"/>
        <end position="621"/>
    </location>
</feature>
<comment type="similarity">
    <text evidence="2">Belongs to the major facilitator superfamily. Sugar transporter (TC 2.A.1.1) family.</text>
</comment>
<evidence type="ECO:0000256" key="5">
    <source>
        <dbReference type="ARBA" id="ARBA00022692"/>
    </source>
</evidence>
<feature type="transmembrane region" description="Helical" evidence="10">
    <location>
        <begin position="100"/>
        <end position="118"/>
    </location>
</feature>
<feature type="coiled-coil region" evidence="9">
    <location>
        <begin position="634"/>
        <end position="661"/>
    </location>
</feature>
<feature type="transmembrane region" description="Helical" evidence="10">
    <location>
        <begin position="125"/>
        <end position="147"/>
    </location>
</feature>
<feature type="transmembrane region" description="Helical" evidence="10">
    <location>
        <begin position="282"/>
        <end position="303"/>
    </location>
</feature>
<feature type="transmembrane region" description="Helical" evidence="10">
    <location>
        <begin position="309"/>
        <end position="328"/>
    </location>
</feature>
<keyword evidence="13" id="KW-1185">Reference proteome</keyword>
<evidence type="ECO:0000256" key="3">
    <source>
        <dbReference type="ARBA" id="ARBA00022448"/>
    </source>
</evidence>
<dbReference type="GO" id="GO:0016020">
    <property type="term" value="C:membrane"/>
    <property type="evidence" value="ECO:0007669"/>
    <property type="project" value="UniProtKB-SubCell"/>
</dbReference>
<evidence type="ECO:0000256" key="2">
    <source>
        <dbReference type="ARBA" id="ARBA00010992"/>
    </source>
</evidence>
<feature type="transmembrane region" description="Helical" evidence="10">
    <location>
        <begin position="747"/>
        <end position="767"/>
    </location>
</feature>
<keyword evidence="4" id="KW-0762">Sugar transport</keyword>
<dbReference type="FunFam" id="1.20.1250.20:FF:000043">
    <property type="entry name" value="sugar transporter ERD6-like 6"/>
    <property type="match status" value="1"/>
</dbReference>
<feature type="transmembrane region" description="Helical" evidence="10">
    <location>
        <begin position="714"/>
        <end position="735"/>
    </location>
</feature>
<sequence>MNECLLVSGSGDGCCNGDAAASGASSSAPATVVFSTFVATCGSIAFGCANGFSSPAESGIMDDLGLSIARTMWFLEIICIIGWLSIAFAKDAWWLHFGRFSLGFGVGLQTYVSVVYVAEITPKNIRGVCTAACQLMVCRGVSLMFFFGSAISWHTLALIGTIPCVFQVFGVLFILESPRWLAKVGREKELETALRRLRGDNANISLEAAEIKDSTETFQQLPKSRFLDFFQRKYAHSMIVGIGIGIMLLLPFGGSNGILFYASSIFEAAGCSTGFGTQAMAVIQVAVVGTCLGNFLAGLGFVLQDLHQWKELTATLVLTGILIFPINIKGSGGSLAAFVNWFSSWVVSYAFSFLLDWSSAGVFFIFATICASSFLFVAKLARDKGTNTGTDTSIHDLAMMAYSCIVPMAEQQQMEGESMEEGLISSHTNGSSNTNVGGGATPSSATIVVVLSTFVAVCGSFAFGCANGFSSPAASGIMDDLGLSTAQYSIFGSMLNIGGMLGAIVSGRVADLIGRKRSMWFFETFCIMGWLAVIFGKVAWLLDLGRFSLGFGVGLQTYVSAVYVAEITPKNIRGGFTAASQVMLSCGVSLMFFVGNVLAWRTLAMIGAIPCIIQVLGVFFIPESPRWLAKNGREKELEATLQRLRGANADISQEAAEIKDSAETFQQLSGSRFLELFERKYSHSLVVSHQNDYQTNTSCAVFSLLNLSESYEQVGVGIMLLVQFGGGVGIIFYASSIFETAGCSVTVGTTAMALIQLPFSVLGVLLMDKTGRRPLLMITLAGTCLGNFLAGLAFLLQDLYQLKELTAALVLTGILVYIASYITGIAGIPWVIMAEIFPINIKGTGGSLATFVYWFSSWGVSYIFSFLLDWSSAGVFFIFATICGLSILFVAKLVPETKGRTLEEIQASMTQLL</sequence>
<organism evidence="12 13">
    <name type="scientific">Escallonia herrerae</name>
    <dbReference type="NCBI Taxonomy" id="1293975"/>
    <lineage>
        <taxon>Eukaryota</taxon>
        <taxon>Viridiplantae</taxon>
        <taxon>Streptophyta</taxon>
        <taxon>Embryophyta</taxon>
        <taxon>Tracheophyta</taxon>
        <taxon>Spermatophyta</taxon>
        <taxon>Magnoliopsida</taxon>
        <taxon>eudicotyledons</taxon>
        <taxon>Gunneridae</taxon>
        <taxon>Pentapetalae</taxon>
        <taxon>asterids</taxon>
        <taxon>campanulids</taxon>
        <taxon>Escalloniales</taxon>
        <taxon>Escalloniaceae</taxon>
        <taxon>Escallonia</taxon>
    </lineage>
</organism>
<proteinExistence type="inferred from homology"/>
<accession>A0AA89AT17</accession>
<feature type="transmembrane region" description="Helical" evidence="10">
    <location>
        <begin position="519"/>
        <end position="541"/>
    </location>
</feature>
<dbReference type="CDD" id="cd17358">
    <property type="entry name" value="MFS_GLUT6_8_Class3_like"/>
    <property type="match status" value="1"/>
</dbReference>
<dbReference type="InterPro" id="IPR005828">
    <property type="entry name" value="MFS_sugar_transport-like"/>
</dbReference>
<dbReference type="PANTHER" id="PTHR48021:SF25">
    <property type="entry name" value="SUGAR TRANSPORTER ERD6-LIKE 5"/>
    <property type="match status" value="1"/>
</dbReference>
<protein>
    <recommendedName>
        <fullName evidence="11">Major facilitator superfamily (MFS) profile domain-containing protein</fullName>
    </recommendedName>
</protein>
<dbReference type="Pfam" id="PF00083">
    <property type="entry name" value="Sugar_tr"/>
    <property type="match status" value="2"/>
</dbReference>
<dbReference type="InterPro" id="IPR050549">
    <property type="entry name" value="MFS_Trehalose_Transporter"/>
</dbReference>
<feature type="domain" description="Major facilitator superfamily (MFS) profile" evidence="11">
    <location>
        <begin position="445"/>
        <end position="898"/>
    </location>
</feature>
<keyword evidence="3" id="KW-0813">Transport</keyword>
<dbReference type="Gene3D" id="1.20.1250.20">
    <property type="entry name" value="MFS general substrate transporter like domains"/>
    <property type="match status" value="2"/>
</dbReference>
<keyword evidence="9" id="KW-0175">Coiled coil</keyword>
<evidence type="ECO:0000256" key="7">
    <source>
        <dbReference type="ARBA" id="ARBA00023136"/>
    </source>
</evidence>
<dbReference type="InterPro" id="IPR020846">
    <property type="entry name" value="MFS_dom"/>
</dbReference>
<dbReference type="PANTHER" id="PTHR48021">
    <property type="match status" value="1"/>
</dbReference>
<comment type="caution">
    <text evidence="12">The sequence shown here is derived from an EMBL/GenBank/DDBJ whole genome shotgun (WGS) entry which is preliminary data.</text>
</comment>
<feature type="transmembrane region" description="Helical" evidence="10">
    <location>
        <begin position="234"/>
        <end position="252"/>
    </location>
</feature>
<feature type="transmembrane region" description="Helical" evidence="10">
    <location>
        <begin position="32"/>
        <end position="52"/>
    </location>
</feature>
<feature type="transmembrane region" description="Helical" evidence="10">
    <location>
        <begin position="870"/>
        <end position="891"/>
    </location>
</feature>
<comment type="similarity">
    <text evidence="8">Belongs to the major facilitator superfamily. Phosphate:H(+) symporter (TC 2.A.1.9) family.</text>
</comment>
<evidence type="ECO:0000256" key="4">
    <source>
        <dbReference type="ARBA" id="ARBA00022597"/>
    </source>
</evidence>
<evidence type="ECO:0000256" key="1">
    <source>
        <dbReference type="ARBA" id="ARBA00004141"/>
    </source>
</evidence>
<dbReference type="SUPFAM" id="SSF103473">
    <property type="entry name" value="MFS general substrate transporter"/>
    <property type="match status" value="2"/>
</dbReference>
<feature type="transmembrane region" description="Helical" evidence="10">
    <location>
        <begin position="547"/>
        <end position="564"/>
    </location>
</feature>
<feature type="transmembrane region" description="Helical" evidence="10">
    <location>
        <begin position="73"/>
        <end position="94"/>
    </location>
</feature>
<dbReference type="InterPro" id="IPR044775">
    <property type="entry name" value="MFS_ERD6/Tret1-like"/>
</dbReference>
<dbReference type="AlphaFoldDB" id="A0AA89AT17"/>
<evidence type="ECO:0000256" key="6">
    <source>
        <dbReference type="ARBA" id="ARBA00022989"/>
    </source>
</evidence>
<dbReference type="InterPro" id="IPR036259">
    <property type="entry name" value="MFS_trans_sf"/>
</dbReference>
<feature type="transmembrane region" description="Helical" evidence="10">
    <location>
        <begin position="808"/>
        <end position="832"/>
    </location>
</feature>
<reference evidence="12" key="1">
    <citation type="submission" date="2022-12" db="EMBL/GenBank/DDBJ databases">
        <title>Draft genome assemblies for two species of Escallonia (Escalloniales).</title>
        <authorList>
            <person name="Chanderbali A."/>
            <person name="Dervinis C."/>
            <person name="Anghel I."/>
            <person name="Soltis D."/>
            <person name="Soltis P."/>
            <person name="Zapata F."/>
        </authorList>
    </citation>
    <scope>NUCLEOTIDE SEQUENCE</scope>
    <source>
        <strain evidence="12">UCBG64.0493</strain>
        <tissue evidence="12">Leaf</tissue>
    </source>
</reference>
<comment type="subcellular location">
    <subcellularLocation>
        <location evidence="1">Membrane</location>
        <topology evidence="1">Multi-pass membrane protein</topology>
    </subcellularLocation>
</comment>
<feature type="transmembrane region" description="Helical" evidence="10">
    <location>
        <begin position="447"/>
        <end position="469"/>
    </location>
</feature>
<feature type="transmembrane region" description="Helical" evidence="10">
    <location>
        <begin position="360"/>
        <end position="378"/>
    </location>
</feature>
<gene>
    <name evidence="12" type="ORF">RJ639_007924</name>
</gene>